<organism evidence="3 4">
    <name type="scientific">Methylobacterium aquaticum</name>
    <dbReference type="NCBI Taxonomy" id="270351"/>
    <lineage>
        <taxon>Bacteria</taxon>
        <taxon>Pseudomonadati</taxon>
        <taxon>Pseudomonadota</taxon>
        <taxon>Alphaproteobacteria</taxon>
        <taxon>Hyphomicrobiales</taxon>
        <taxon>Methylobacteriaceae</taxon>
        <taxon>Methylobacterium</taxon>
    </lineage>
</organism>
<evidence type="ECO:0000313" key="4">
    <source>
        <dbReference type="Proteomes" id="UP000061432"/>
    </source>
</evidence>
<feature type="compositionally biased region" description="Gly residues" evidence="1">
    <location>
        <begin position="93"/>
        <end position="106"/>
    </location>
</feature>
<feature type="compositionally biased region" description="Low complexity" evidence="1">
    <location>
        <begin position="206"/>
        <end position="233"/>
    </location>
</feature>
<evidence type="ECO:0000313" key="3">
    <source>
        <dbReference type="EMBL" id="BAQ48421.1"/>
    </source>
</evidence>
<gene>
    <name evidence="3" type="ORF">Maq22A_1p30295</name>
</gene>
<feature type="region of interest" description="Disordered" evidence="1">
    <location>
        <begin position="196"/>
        <end position="234"/>
    </location>
</feature>
<protein>
    <recommendedName>
        <fullName evidence="2">SHOCT domain-containing protein</fullName>
    </recommendedName>
</protein>
<proteinExistence type="predicted"/>
<feature type="domain" description="SHOCT" evidence="2">
    <location>
        <begin position="241"/>
        <end position="266"/>
    </location>
</feature>
<feature type="region of interest" description="Disordered" evidence="1">
    <location>
        <begin position="81"/>
        <end position="106"/>
    </location>
</feature>
<dbReference type="OrthoDB" id="1778949at2"/>
<dbReference type="InterPro" id="IPR018649">
    <property type="entry name" value="SHOCT"/>
</dbReference>
<dbReference type="EMBL" id="AP014705">
    <property type="protein sequence ID" value="BAQ48421.1"/>
    <property type="molecule type" value="Genomic_DNA"/>
</dbReference>
<dbReference type="RefSeq" id="WP_060849675.1">
    <property type="nucleotide sequence ID" value="NZ_AP014705.1"/>
</dbReference>
<dbReference type="Pfam" id="PF09851">
    <property type="entry name" value="SHOCT"/>
    <property type="match status" value="1"/>
</dbReference>
<evidence type="ECO:0000256" key="1">
    <source>
        <dbReference type="SAM" id="MobiDB-lite"/>
    </source>
</evidence>
<reference evidence="4" key="2">
    <citation type="submission" date="2015-01" db="EMBL/GenBank/DDBJ databases">
        <title>Complete genome sequence of Methylobacterium aquaticum strain 22A.</title>
        <authorList>
            <person name="Tani A."/>
            <person name="Ogura Y."/>
            <person name="Hayashi T."/>
        </authorList>
    </citation>
    <scope>NUCLEOTIDE SEQUENCE [LARGE SCALE GENOMIC DNA]</scope>
    <source>
        <strain evidence="4">MA-22A</strain>
        <plasmid evidence="4">Plasmid pMaq22A_1p DNA</plasmid>
    </source>
</reference>
<dbReference type="Proteomes" id="UP000061432">
    <property type="component" value="Plasmid pMaq22A_1p"/>
</dbReference>
<sequence length="269" mass="27856">MPDLDAIAARHGVGPDAVRHLLDALARGHGRMAQFDHPDLGGMGQWSAGGMTMIGDMFNTGLKARVVALCDELAPLAAAMPGENRGSSQSQGFGSGGSWSGSSVGGSWGGGSWGGGSWWPDGLGQPATSGSQNDARYAFFPQARRLAIESGGRVTLYDTGDHRIGGVSQQQGSSHSLAFTSQFGPVRLEELPVVGTPAQNEDGRDASSAPQAASYAAPAPEAYPQPADAPAAPTGDVFGMIERLSELHRRGVLTEAEFAAKKTELLARL</sequence>
<reference evidence="3 4" key="1">
    <citation type="journal article" date="2015" name="Genome Announc.">
        <title>Complete Genome Sequence of Methylobacterium aquaticum Strain 22A, Isolated from Racomitrium japonicum Moss.</title>
        <authorList>
            <person name="Tani A."/>
            <person name="Ogura Y."/>
            <person name="Hayashi T."/>
            <person name="Kimbara K."/>
        </authorList>
    </citation>
    <scope>NUCLEOTIDE SEQUENCE [LARGE SCALE GENOMIC DNA]</scope>
    <source>
        <strain evidence="3 4">MA-22A</strain>
        <plasmid evidence="4">Plasmid pMaq22A_1p DNA</plasmid>
    </source>
</reference>
<dbReference type="AlphaFoldDB" id="A0A0C6F6M2"/>
<dbReference type="PATRIC" id="fig|270351.10.peg.5371"/>
<name>A0A0C6F6M2_9HYPH</name>
<evidence type="ECO:0000259" key="2">
    <source>
        <dbReference type="Pfam" id="PF09851"/>
    </source>
</evidence>
<dbReference type="KEGG" id="maqu:Maq22A_1p30295"/>
<accession>A0A0C6F6M2</accession>
<keyword evidence="3" id="KW-0614">Plasmid</keyword>
<geneLocation type="plasmid" evidence="4">
    <name>pMaq22A_1p DNA</name>
</geneLocation>